<accession>A0ACD5WRC3</accession>
<sequence length="327" mass="36959">MAPPSHGLQDEIVIWEILVRLPPKALLRCHAVSRAWRRAASTYEFLLAHHDHQPSLHLLTRSAYKNDVGGSLDIIPYDHQVGVADADQLRSIAPFGSNDGLMLRPRATASSSCATTTCNSSPATRSLYACYVFTLGSDQPPRHVAWPPPPERDLVCFNDDALLFRGSLHWRPVMRGSANMIVAFDTIAEKFRLMHAPVARAHAQLFEMDGMSSFNDVASVVDIWMMQDYECNVWTFKCQVKLPVADMEVQCGKVNPWNVIIVPRDGMSPMLVQFDKWLLQVDLDGRLVARFLRERLFLTQYRLKQTLVSHSFFPKLDGYTVNGSPFM</sequence>
<protein>
    <submittedName>
        <fullName evidence="1">Uncharacterized protein</fullName>
    </submittedName>
</protein>
<keyword evidence="2" id="KW-1185">Reference proteome</keyword>
<evidence type="ECO:0000313" key="1">
    <source>
        <dbReference type="EnsemblPlants" id="AVESA.00010b.r2.4CG1270860.1.CDS"/>
    </source>
</evidence>
<dbReference type="EnsemblPlants" id="AVESA.00010b.r2.4CG1270860.1">
    <property type="protein sequence ID" value="AVESA.00010b.r2.4CG1270860.1.CDS"/>
    <property type="gene ID" value="AVESA.00010b.r2.4CG1270860"/>
</dbReference>
<dbReference type="Proteomes" id="UP001732700">
    <property type="component" value="Chromosome 4C"/>
</dbReference>
<reference evidence="1" key="2">
    <citation type="submission" date="2025-09" db="UniProtKB">
        <authorList>
            <consortium name="EnsemblPlants"/>
        </authorList>
    </citation>
    <scope>IDENTIFICATION</scope>
</reference>
<proteinExistence type="predicted"/>
<organism evidence="1 2">
    <name type="scientific">Avena sativa</name>
    <name type="common">Oat</name>
    <dbReference type="NCBI Taxonomy" id="4498"/>
    <lineage>
        <taxon>Eukaryota</taxon>
        <taxon>Viridiplantae</taxon>
        <taxon>Streptophyta</taxon>
        <taxon>Embryophyta</taxon>
        <taxon>Tracheophyta</taxon>
        <taxon>Spermatophyta</taxon>
        <taxon>Magnoliopsida</taxon>
        <taxon>Liliopsida</taxon>
        <taxon>Poales</taxon>
        <taxon>Poaceae</taxon>
        <taxon>BOP clade</taxon>
        <taxon>Pooideae</taxon>
        <taxon>Poodae</taxon>
        <taxon>Poeae</taxon>
        <taxon>Poeae Chloroplast Group 1 (Aveneae type)</taxon>
        <taxon>Aveninae</taxon>
        <taxon>Avena</taxon>
    </lineage>
</organism>
<name>A0ACD5WRC3_AVESA</name>
<evidence type="ECO:0000313" key="2">
    <source>
        <dbReference type="Proteomes" id="UP001732700"/>
    </source>
</evidence>
<reference evidence="1" key="1">
    <citation type="submission" date="2021-05" db="EMBL/GenBank/DDBJ databases">
        <authorList>
            <person name="Scholz U."/>
            <person name="Mascher M."/>
            <person name="Fiebig A."/>
        </authorList>
    </citation>
    <scope>NUCLEOTIDE SEQUENCE [LARGE SCALE GENOMIC DNA]</scope>
</reference>